<dbReference type="InterPro" id="IPR029063">
    <property type="entry name" value="SAM-dependent_MTases_sf"/>
</dbReference>
<dbReference type="GO" id="GO:0032259">
    <property type="term" value="P:methylation"/>
    <property type="evidence" value="ECO:0007669"/>
    <property type="project" value="UniProtKB-KW"/>
</dbReference>
<evidence type="ECO:0000313" key="7">
    <source>
        <dbReference type="EMBL" id="SFJ78403.1"/>
    </source>
</evidence>
<evidence type="ECO:0000256" key="5">
    <source>
        <dbReference type="ARBA" id="ARBA00022691"/>
    </source>
</evidence>
<accession>A0A1I3U6P5</accession>
<evidence type="ECO:0000256" key="1">
    <source>
        <dbReference type="ARBA" id="ARBA00006594"/>
    </source>
</evidence>
<evidence type="ECO:0000256" key="4">
    <source>
        <dbReference type="ARBA" id="ARBA00022679"/>
    </source>
</evidence>
<dbReference type="EMBL" id="FOQU01000011">
    <property type="protein sequence ID" value="SFJ78403.1"/>
    <property type="molecule type" value="Genomic_DNA"/>
</dbReference>
<dbReference type="SUPFAM" id="SSF53335">
    <property type="entry name" value="S-adenosyl-L-methionine-dependent methyltransferases"/>
    <property type="match status" value="1"/>
</dbReference>
<dbReference type="STRING" id="420953.SAMN05192543_1119"/>
<keyword evidence="3 7" id="KW-0489">Methyltransferase</keyword>
<reference evidence="7 8" key="1">
    <citation type="submission" date="2016-10" db="EMBL/GenBank/DDBJ databases">
        <authorList>
            <person name="de Groot N.N."/>
        </authorList>
    </citation>
    <scope>NUCLEOTIDE SEQUENCE [LARGE SCALE GENOMIC DNA]</scope>
    <source>
        <strain evidence="7 8">LMG 23650</strain>
    </source>
</reference>
<dbReference type="GO" id="GO:0043565">
    <property type="term" value="F:sequence-specific DNA binding"/>
    <property type="evidence" value="ECO:0007669"/>
    <property type="project" value="TreeGrafter"/>
</dbReference>
<dbReference type="Proteomes" id="UP000199548">
    <property type="component" value="Unassembled WGS sequence"/>
</dbReference>
<proteinExistence type="inferred from homology"/>
<dbReference type="Pfam" id="PF02086">
    <property type="entry name" value="MethyltransfD12"/>
    <property type="match status" value="1"/>
</dbReference>
<dbReference type="EC" id="2.1.1.72" evidence="2"/>
<evidence type="ECO:0000256" key="6">
    <source>
        <dbReference type="ARBA" id="ARBA00047942"/>
    </source>
</evidence>
<evidence type="ECO:0000256" key="2">
    <source>
        <dbReference type="ARBA" id="ARBA00011900"/>
    </source>
</evidence>
<name>A0A1I3U6P5_9BURK</name>
<evidence type="ECO:0000256" key="3">
    <source>
        <dbReference type="ARBA" id="ARBA00022603"/>
    </source>
</evidence>
<dbReference type="AlphaFoldDB" id="A0A1I3U6P5"/>
<dbReference type="GO" id="GO:0009007">
    <property type="term" value="F:site-specific DNA-methyltransferase (adenine-specific) activity"/>
    <property type="evidence" value="ECO:0007669"/>
    <property type="project" value="UniProtKB-EC"/>
</dbReference>
<dbReference type="PRINTS" id="PR00505">
    <property type="entry name" value="D12N6MTFRASE"/>
</dbReference>
<sequence>MALPIIPWIGGKRRLADHLIPRFPAHECYVEVFAGGAALYFMRPPAKVEVINDVNGELVNLYRVVQHHLEEFVRQ</sequence>
<protein>
    <recommendedName>
        <fullName evidence="2">site-specific DNA-methyltransferase (adenine-specific)</fullName>
        <ecNumber evidence="2">2.1.1.72</ecNumber>
    </recommendedName>
</protein>
<keyword evidence="4" id="KW-0808">Transferase</keyword>
<dbReference type="InterPro" id="IPR012327">
    <property type="entry name" value="MeTrfase_D12"/>
</dbReference>
<keyword evidence="8" id="KW-1185">Reference proteome</keyword>
<dbReference type="Gene3D" id="3.40.50.150">
    <property type="entry name" value="Vaccinia Virus protein VP39"/>
    <property type="match status" value="1"/>
</dbReference>
<dbReference type="GO" id="GO:0006298">
    <property type="term" value="P:mismatch repair"/>
    <property type="evidence" value="ECO:0007669"/>
    <property type="project" value="TreeGrafter"/>
</dbReference>
<comment type="catalytic activity">
    <reaction evidence="6">
        <text>a 2'-deoxyadenosine in DNA + S-adenosyl-L-methionine = an N(6)-methyl-2'-deoxyadenosine in DNA + S-adenosyl-L-homocysteine + H(+)</text>
        <dbReference type="Rhea" id="RHEA:15197"/>
        <dbReference type="Rhea" id="RHEA-COMP:12418"/>
        <dbReference type="Rhea" id="RHEA-COMP:12419"/>
        <dbReference type="ChEBI" id="CHEBI:15378"/>
        <dbReference type="ChEBI" id="CHEBI:57856"/>
        <dbReference type="ChEBI" id="CHEBI:59789"/>
        <dbReference type="ChEBI" id="CHEBI:90615"/>
        <dbReference type="ChEBI" id="CHEBI:90616"/>
        <dbReference type="EC" id="2.1.1.72"/>
    </reaction>
</comment>
<comment type="similarity">
    <text evidence="1">Belongs to the N(4)/N(6)-methyltransferase family.</text>
</comment>
<gene>
    <name evidence="7" type="ORF">SAMN05192543_1119</name>
</gene>
<dbReference type="GO" id="GO:0009307">
    <property type="term" value="P:DNA restriction-modification system"/>
    <property type="evidence" value="ECO:0007669"/>
    <property type="project" value="InterPro"/>
</dbReference>
<dbReference type="GO" id="GO:1904047">
    <property type="term" value="F:S-adenosyl-L-methionine binding"/>
    <property type="evidence" value="ECO:0007669"/>
    <property type="project" value="TreeGrafter"/>
</dbReference>
<dbReference type="InterPro" id="IPR023095">
    <property type="entry name" value="Ade_MeTrfase_dom_2"/>
</dbReference>
<dbReference type="PANTHER" id="PTHR30481:SF4">
    <property type="entry name" value="SITE-SPECIFIC DNA-METHYLTRANSFERASE (ADENINE-SPECIFIC)"/>
    <property type="match status" value="1"/>
</dbReference>
<organism evidence="7 8">
    <name type="scientific">Paraburkholderia megapolitana</name>
    <dbReference type="NCBI Taxonomy" id="420953"/>
    <lineage>
        <taxon>Bacteria</taxon>
        <taxon>Pseudomonadati</taxon>
        <taxon>Pseudomonadota</taxon>
        <taxon>Betaproteobacteria</taxon>
        <taxon>Burkholderiales</taxon>
        <taxon>Burkholderiaceae</taxon>
        <taxon>Paraburkholderia</taxon>
    </lineage>
</organism>
<dbReference type="PANTHER" id="PTHR30481">
    <property type="entry name" value="DNA ADENINE METHYLASE"/>
    <property type="match status" value="1"/>
</dbReference>
<keyword evidence="5" id="KW-0949">S-adenosyl-L-methionine</keyword>
<dbReference type="Gene3D" id="1.10.1020.10">
    <property type="entry name" value="Adenine-specific Methyltransferase, Domain 2"/>
    <property type="match status" value="1"/>
</dbReference>
<evidence type="ECO:0000313" key="8">
    <source>
        <dbReference type="Proteomes" id="UP000199548"/>
    </source>
</evidence>